<evidence type="ECO:0000313" key="3">
    <source>
        <dbReference type="Proteomes" id="UP000499080"/>
    </source>
</evidence>
<proteinExistence type="predicted"/>
<feature type="region of interest" description="Disordered" evidence="1">
    <location>
        <begin position="46"/>
        <end position="65"/>
    </location>
</feature>
<comment type="caution">
    <text evidence="2">The sequence shown here is derived from an EMBL/GenBank/DDBJ whole genome shotgun (WGS) entry which is preliminary data.</text>
</comment>
<evidence type="ECO:0000313" key="2">
    <source>
        <dbReference type="EMBL" id="GBM36084.1"/>
    </source>
</evidence>
<sequence>MSPLTPQQPRRGATTVNGMSRRSRTMRLVHDYGPEAASISIEVSHGEKSDFASMPEHTEPHHPRPSRSYLEFLLYLQQEARVAAIRRPNNISLPATLTTLVTGEFEKKETGRAAASL</sequence>
<name>A0A4Y2F8Y9_ARAVE</name>
<dbReference type="Proteomes" id="UP000499080">
    <property type="component" value="Unassembled WGS sequence"/>
</dbReference>
<dbReference type="AlphaFoldDB" id="A0A4Y2F8Y9"/>
<feature type="compositionally biased region" description="Polar residues" evidence="1">
    <location>
        <begin position="1"/>
        <end position="20"/>
    </location>
</feature>
<feature type="compositionally biased region" description="Basic and acidic residues" evidence="1">
    <location>
        <begin position="46"/>
        <end position="62"/>
    </location>
</feature>
<reference evidence="2 3" key="1">
    <citation type="journal article" date="2019" name="Sci. Rep.">
        <title>Orb-weaving spider Araneus ventricosus genome elucidates the spidroin gene catalogue.</title>
        <authorList>
            <person name="Kono N."/>
            <person name="Nakamura H."/>
            <person name="Ohtoshi R."/>
            <person name="Moran D.A.P."/>
            <person name="Shinohara A."/>
            <person name="Yoshida Y."/>
            <person name="Fujiwara M."/>
            <person name="Mori M."/>
            <person name="Tomita M."/>
            <person name="Arakawa K."/>
        </authorList>
    </citation>
    <scope>NUCLEOTIDE SEQUENCE [LARGE SCALE GENOMIC DNA]</scope>
</reference>
<evidence type="ECO:0000256" key="1">
    <source>
        <dbReference type="SAM" id="MobiDB-lite"/>
    </source>
</evidence>
<feature type="region of interest" description="Disordered" evidence="1">
    <location>
        <begin position="1"/>
        <end position="22"/>
    </location>
</feature>
<keyword evidence="3" id="KW-1185">Reference proteome</keyword>
<dbReference type="EMBL" id="BGPR01000802">
    <property type="protein sequence ID" value="GBM36084.1"/>
    <property type="molecule type" value="Genomic_DNA"/>
</dbReference>
<accession>A0A4Y2F8Y9</accession>
<organism evidence="2 3">
    <name type="scientific">Araneus ventricosus</name>
    <name type="common">Orbweaver spider</name>
    <name type="synonym">Epeira ventricosa</name>
    <dbReference type="NCBI Taxonomy" id="182803"/>
    <lineage>
        <taxon>Eukaryota</taxon>
        <taxon>Metazoa</taxon>
        <taxon>Ecdysozoa</taxon>
        <taxon>Arthropoda</taxon>
        <taxon>Chelicerata</taxon>
        <taxon>Arachnida</taxon>
        <taxon>Araneae</taxon>
        <taxon>Araneomorphae</taxon>
        <taxon>Entelegynae</taxon>
        <taxon>Araneoidea</taxon>
        <taxon>Araneidae</taxon>
        <taxon>Araneus</taxon>
    </lineage>
</organism>
<protein>
    <submittedName>
        <fullName evidence="2">Uncharacterized protein</fullName>
    </submittedName>
</protein>
<gene>
    <name evidence="2" type="ORF">AVEN_221244_1</name>
</gene>